<keyword evidence="7" id="KW-1185">Reference proteome</keyword>
<dbReference type="Proteomes" id="UP000092993">
    <property type="component" value="Unassembled WGS sequence"/>
</dbReference>
<keyword evidence="1" id="KW-0344">Guanine-nucleotide releasing factor</keyword>
<evidence type="ECO:0000259" key="5">
    <source>
        <dbReference type="Pfam" id="PF25390"/>
    </source>
</evidence>
<dbReference type="InterPro" id="IPR051553">
    <property type="entry name" value="Ran_GTPase-activating"/>
</dbReference>
<dbReference type="PROSITE" id="PS00626">
    <property type="entry name" value="RCC1_2"/>
    <property type="match status" value="4"/>
</dbReference>
<dbReference type="EMBL" id="LUGG01000023">
    <property type="protein sequence ID" value="OBZ67722.1"/>
    <property type="molecule type" value="Genomic_DNA"/>
</dbReference>
<evidence type="ECO:0000256" key="1">
    <source>
        <dbReference type="ARBA" id="ARBA00022658"/>
    </source>
</evidence>
<accession>A0A1C7LSR2</accession>
<feature type="repeat" description="RCC1" evidence="3">
    <location>
        <begin position="425"/>
        <end position="487"/>
    </location>
</feature>
<dbReference type="Pfam" id="PF25390">
    <property type="entry name" value="WD40_RLD"/>
    <property type="match status" value="1"/>
</dbReference>
<feature type="repeat" description="RCC1" evidence="3">
    <location>
        <begin position="488"/>
        <end position="541"/>
    </location>
</feature>
<feature type="compositionally biased region" description="Low complexity" evidence="4">
    <location>
        <begin position="69"/>
        <end position="89"/>
    </location>
</feature>
<dbReference type="PRINTS" id="PR00633">
    <property type="entry name" value="RCCNDNSATION"/>
</dbReference>
<evidence type="ECO:0000256" key="2">
    <source>
        <dbReference type="ARBA" id="ARBA00022737"/>
    </source>
</evidence>
<organism evidence="6 7">
    <name type="scientific">Grifola frondosa</name>
    <name type="common">Maitake</name>
    <name type="synonym">Polyporus frondosus</name>
    <dbReference type="NCBI Taxonomy" id="5627"/>
    <lineage>
        <taxon>Eukaryota</taxon>
        <taxon>Fungi</taxon>
        <taxon>Dikarya</taxon>
        <taxon>Basidiomycota</taxon>
        <taxon>Agaricomycotina</taxon>
        <taxon>Agaricomycetes</taxon>
        <taxon>Polyporales</taxon>
        <taxon>Grifolaceae</taxon>
        <taxon>Grifola</taxon>
    </lineage>
</organism>
<feature type="compositionally biased region" description="Basic residues" evidence="4">
    <location>
        <begin position="93"/>
        <end position="105"/>
    </location>
</feature>
<name>A0A1C7LSR2_GRIFR</name>
<proteinExistence type="predicted"/>
<feature type="repeat" description="RCC1" evidence="3">
    <location>
        <begin position="306"/>
        <end position="362"/>
    </location>
</feature>
<feature type="domain" description="RCC1-like" evidence="5">
    <location>
        <begin position="123"/>
        <end position="537"/>
    </location>
</feature>
<feature type="repeat" description="RCC1" evidence="3">
    <location>
        <begin position="251"/>
        <end position="305"/>
    </location>
</feature>
<dbReference type="OrthoDB" id="61110at2759"/>
<feature type="region of interest" description="Disordered" evidence="4">
    <location>
        <begin position="1"/>
        <end position="109"/>
    </location>
</feature>
<evidence type="ECO:0000256" key="3">
    <source>
        <dbReference type="PROSITE-ProRule" id="PRU00235"/>
    </source>
</evidence>
<dbReference type="GO" id="GO:0005737">
    <property type="term" value="C:cytoplasm"/>
    <property type="evidence" value="ECO:0007669"/>
    <property type="project" value="TreeGrafter"/>
</dbReference>
<feature type="compositionally biased region" description="Polar residues" evidence="4">
    <location>
        <begin position="1"/>
        <end position="12"/>
    </location>
</feature>
<dbReference type="Gene3D" id="2.130.10.30">
    <property type="entry name" value="Regulator of chromosome condensation 1/beta-lactamase-inhibitor protein II"/>
    <property type="match status" value="1"/>
</dbReference>
<dbReference type="InterPro" id="IPR009091">
    <property type="entry name" value="RCC1/BLIP-II"/>
</dbReference>
<dbReference type="PANTHER" id="PTHR45982:SF1">
    <property type="entry name" value="REGULATOR OF CHROMOSOME CONDENSATION"/>
    <property type="match status" value="1"/>
</dbReference>
<dbReference type="GO" id="GO:0005085">
    <property type="term" value="F:guanyl-nucleotide exchange factor activity"/>
    <property type="evidence" value="ECO:0007669"/>
    <property type="project" value="TreeGrafter"/>
</dbReference>
<sequence length="543" mass="57492">MPARTTRSSSRKPPTEEVPAKRAKRAASPPPAPPAKRTSRSRTRTTPAEPKTNGVAKAKSASKAKAAPKSRVSAKAPLKAKPAPNEAEPVLPRKPKTPAPAKKRAPAVLPAPLNPLPVPQYICGQLGISAEFCADLDKPRRNPYVDKKIEERAFGVDGAGLEAIAAGGLHTLFIDEKGTVWSCGANDNAALGRVTITIPDPKNDKESIEVDEKTSIPNTLPVPIQSLVDEGFRAIQVVAGDSVSAAISDKGELRVWGTFRGNEGLVGFSSSSQREFKPTTVVDLHDEKFVSAAAGNNHLLLLTTYGNIYTLGTGEEGQLGRRVLERRKIHGTVPEKIVLGTRGRKAVVVGAGGNHSFAVDEEGTTWGWGVNSKGQTGTGVYDASIDREVHAPKKVIGMSRGELGGATVVEIAGGDLHTLFLTSDGKVYACGLSEEGRLGLADDDAAFQDRKWPDFLPEPVQVTFPDPDDAVVHIACGTHNNLAVTRGGALYSWGRQVMGECGLGHDDDVKTPTVVVRKEGGAWSAIKAACGGQHCLALLRKKT</sequence>
<evidence type="ECO:0000256" key="4">
    <source>
        <dbReference type="SAM" id="MobiDB-lite"/>
    </source>
</evidence>
<dbReference type="PROSITE" id="PS00625">
    <property type="entry name" value="RCC1_1"/>
    <property type="match status" value="1"/>
</dbReference>
<keyword evidence="2" id="KW-0677">Repeat</keyword>
<dbReference type="OMA" id="CIESHET"/>
<evidence type="ECO:0000313" key="7">
    <source>
        <dbReference type="Proteomes" id="UP000092993"/>
    </source>
</evidence>
<feature type="repeat" description="RCC1" evidence="3">
    <location>
        <begin position="363"/>
        <end position="424"/>
    </location>
</feature>
<dbReference type="InterPro" id="IPR058923">
    <property type="entry name" value="RCC1-like_dom"/>
</dbReference>
<protein>
    <submittedName>
        <fullName evidence="6">Protein pim1</fullName>
    </submittedName>
</protein>
<comment type="caution">
    <text evidence="6">The sequence shown here is derived from an EMBL/GenBank/DDBJ whole genome shotgun (WGS) entry which is preliminary data.</text>
</comment>
<gene>
    <name evidence="6" type="primary">pim1_1</name>
    <name evidence="6" type="ORF">A0H81_12081</name>
</gene>
<dbReference type="PANTHER" id="PTHR45982">
    <property type="entry name" value="REGULATOR OF CHROMOSOME CONDENSATION"/>
    <property type="match status" value="1"/>
</dbReference>
<dbReference type="SUPFAM" id="SSF50985">
    <property type="entry name" value="RCC1/BLIP-II"/>
    <property type="match status" value="1"/>
</dbReference>
<dbReference type="PROSITE" id="PS50012">
    <property type="entry name" value="RCC1_3"/>
    <property type="match status" value="5"/>
</dbReference>
<reference evidence="6 7" key="1">
    <citation type="submission" date="2016-03" db="EMBL/GenBank/DDBJ databases">
        <title>Whole genome sequencing of Grifola frondosa 9006-11.</title>
        <authorList>
            <person name="Min B."/>
            <person name="Park H."/>
            <person name="Kim J.-G."/>
            <person name="Cho H."/>
            <person name="Oh Y.-L."/>
            <person name="Kong W.-S."/>
            <person name="Choi I.-G."/>
        </authorList>
    </citation>
    <scope>NUCLEOTIDE SEQUENCE [LARGE SCALE GENOMIC DNA]</scope>
    <source>
        <strain evidence="6 7">9006-11</strain>
    </source>
</reference>
<dbReference type="STRING" id="5627.A0A1C7LSR2"/>
<evidence type="ECO:0000313" key="6">
    <source>
        <dbReference type="EMBL" id="OBZ67722.1"/>
    </source>
</evidence>
<dbReference type="InterPro" id="IPR000408">
    <property type="entry name" value="Reg_chr_condens"/>
</dbReference>
<dbReference type="AlphaFoldDB" id="A0A1C7LSR2"/>